<evidence type="ECO:0000256" key="7">
    <source>
        <dbReference type="ARBA" id="ARBA00044830"/>
    </source>
</evidence>
<reference evidence="16 17" key="1">
    <citation type="submission" date="2015-12" db="EMBL/GenBank/DDBJ databases">
        <title>The genome of Folsomia candida.</title>
        <authorList>
            <person name="Faddeeva A."/>
            <person name="Derks M.F."/>
            <person name="Anvar Y."/>
            <person name="Smit S."/>
            <person name="Van Straalen N."/>
            <person name="Roelofs D."/>
        </authorList>
    </citation>
    <scope>NUCLEOTIDE SEQUENCE [LARGE SCALE GENOMIC DNA]</scope>
    <source>
        <strain evidence="16 17">VU population</strain>
        <tissue evidence="16">Whole body</tissue>
    </source>
</reference>
<evidence type="ECO:0000256" key="1">
    <source>
        <dbReference type="ARBA" id="ARBA00010211"/>
    </source>
</evidence>
<evidence type="ECO:0000256" key="4">
    <source>
        <dbReference type="ARBA" id="ARBA00032305"/>
    </source>
</evidence>
<proteinExistence type="inferred from homology"/>
<sequence length="223" mass="24445">MSGNYSRFVELGRKIVAVGRNYRDHAAELGNAIPDKPLIFMKPATAYITEGSPIKTHFNQIPKGCTSLHHEIELGIVIGKKATDITEANAMDYVAGYVLALDMTARDLQNIAKQKGHPWEMAKSFDTSCPVSAFIPKSSIPDPHNVNVWCKVNGNMKQDGNTKDMIFTVPYLLSYISQFFTLEPNDIVLTGTPAGVSAVKSGDVIQGGLDQLIKIEFRVESSN</sequence>
<evidence type="ECO:0000259" key="15">
    <source>
        <dbReference type="Pfam" id="PF01557"/>
    </source>
</evidence>
<comment type="catalytic activity">
    <reaction evidence="14">
        <text>acetylpyruvate + H2O = acetate + pyruvate + H(+)</text>
        <dbReference type="Rhea" id="RHEA:16097"/>
        <dbReference type="ChEBI" id="CHEBI:15360"/>
        <dbReference type="ChEBI" id="CHEBI:15361"/>
        <dbReference type="ChEBI" id="CHEBI:15377"/>
        <dbReference type="ChEBI" id="CHEBI:15378"/>
        <dbReference type="ChEBI" id="CHEBI:30089"/>
    </reaction>
</comment>
<comment type="caution">
    <text evidence="16">The sequence shown here is derived from an EMBL/GenBank/DDBJ whole genome shotgun (WGS) entry which is preliminary data.</text>
</comment>
<dbReference type="InterPro" id="IPR011234">
    <property type="entry name" value="Fumarylacetoacetase-like_C"/>
</dbReference>
<comment type="catalytic activity">
    <reaction evidence="8">
        <text>oxaloacetate = enol-oxaloacetate</text>
        <dbReference type="Rhea" id="RHEA:16021"/>
        <dbReference type="ChEBI" id="CHEBI:16452"/>
        <dbReference type="ChEBI" id="CHEBI:17479"/>
        <dbReference type="EC" id="5.3.2.2"/>
    </reaction>
    <physiologicalReaction direction="right-to-left" evidence="8">
        <dbReference type="Rhea" id="RHEA:16023"/>
    </physiologicalReaction>
</comment>
<comment type="catalytic activity">
    <reaction evidence="13">
        <text>oxaloacetate + H(+) = pyruvate + CO2</text>
        <dbReference type="Rhea" id="RHEA:15641"/>
        <dbReference type="ChEBI" id="CHEBI:15361"/>
        <dbReference type="ChEBI" id="CHEBI:15378"/>
        <dbReference type="ChEBI" id="CHEBI:16452"/>
        <dbReference type="ChEBI" id="CHEBI:16526"/>
        <dbReference type="EC" id="4.1.1.112"/>
    </reaction>
</comment>
<evidence type="ECO:0000313" key="17">
    <source>
        <dbReference type="Proteomes" id="UP000198287"/>
    </source>
</evidence>
<dbReference type="EC" id="5.3.2.2" evidence="9"/>
<evidence type="ECO:0000256" key="3">
    <source>
        <dbReference type="ARBA" id="ARBA00022723"/>
    </source>
</evidence>
<evidence type="ECO:0000313" key="16">
    <source>
        <dbReference type="EMBL" id="OXA38116.1"/>
    </source>
</evidence>
<comment type="catalytic activity">
    <reaction evidence="11">
        <text>a 3-acylpyruvate + H2O = a carboxylate + pyruvate + H(+)</text>
        <dbReference type="Rhea" id="RHEA:19009"/>
        <dbReference type="ChEBI" id="CHEBI:15361"/>
        <dbReference type="ChEBI" id="CHEBI:15377"/>
        <dbReference type="ChEBI" id="CHEBI:15378"/>
        <dbReference type="ChEBI" id="CHEBI:29067"/>
        <dbReference type="ChEBI" id="CHEBI:57278"/>
        <dbReference type="EC" id="3.7.1.5"/>
    </reaction>
</comment>
<dbReference type="EC" id="3.7.1.5" evidence="5"/>
<dbReference type="Gene3D" id="3.90.850.10">
    <property type="entry name" value="Fumarylacetoacetase-like, C-terminal domain"/>
    <property type="match status" value="1"/>
</dbReference>
<evidence type="ECO:0000256" key="14">
    <source>
        <dbReference type="ARBA" id="ARBA00048846"/>
    </source>
</evidence>
<dbReference type="PANTHER" id="PTHR11820:SF7">
    <property type="entry name" value="ACYLPYRUVASE FAHD1, MITOCHONDRIAL"/>
    <property type="match status" value="1"/>
</dbReference>
<evidence type="ECO:0000256" key="8">
    <source>
        <dbReference type="ARBA" id="ARBA00044911"/>
    </source>
</evidence>
<evidence type="ECO:0000256" key="5">
    <source>
        <dbReference type="ARBA" id="ARBA00039040"/>
    </source>
</evidence>
<dbReference type="FunFam" id="3.90.850.10:FF:000003">
    <property type="entry name" value="Fumarylacetoacetate hydrolase domain-containing 1"/>
    <property type="match status" value="1"/>
</dbReference>
<comment type="catalytic activity">
    <reaction evidence="12">
        <text>3-fumarylpyruvate + H2O = fumarate + pyruvate + H(+)</text>
        <dbReference type="Rhea" id="RHEA:26168"/>
        <dbReference type="ChEBI" id="CHEBI:15361"/>
        <dbReference type="ChEBI" id="CHEBI:15377"/>
        <dbReference type="ChEBI" id="CHEBI:15378"/>
        <dbReference type="ChEBI" id="CHEBI:16854"/>
        <dbReference type="ChEBI" id="CHEBI:29806"/>
    </reaction>
</comment>
<dbReference type="NCBIfam" id="NF007967">
    <property type="entry name" value="PRK10691.1"/>
    <property type="match status" value="1"/>
</dbReference>
<evidence type="ECO:0000256" key="9">
    <source>
        <dbReference type="ARBA" id="ARBA00044973"/>
    </source>
</evidence>
<evidence type="ECO:0000256" key="12">
    <source>
        <dbReference type="ARBA" id="ARBA00047963"/>
    </source>
</evidence>
<dbReference type="InterPro" id="IPR036663">
    <property type="entry name" value="Fumarylacetoacetase_C_sf"/>
</dbReference>
<dbReference type="STRING" id="158441.A0A226D1E6"/>
<dbReference type="OMA" id="NCRKVIC"/>
<dbReference type="EC" id="4.1.1.112" evidence="2"/>
<evidence type="ECO:0000256" key="2">
    <source>
        <dbReference type="ARBA" id="ARBA00012947"/>
    </source>
</evidence>
<name>A0A226D1E6_FOLCA</name>
<dbReference type="GO" id="GO:0019752">
    <property type="term" value="P:carboxylic acid metabolic process"/>
    <property type="evidence" value="ECO:0007669"/>
    <property type="project" value="UniProtKB-ARBA"/>
</dbReference>
<dbReference type="GO" id="GO:0005739">
    <property type="term" value="C:mitochondrion"/>
    <property type="evidence" value="ECO:0007669"/>
    <property type="project" value="TreeGrafter"/>
</dbReference>
<gene>
    <name evidence="16" type="ORF">Fcan01_27119</name>
</gene>
<keyword evidence="17" id="KW-1185">Reference proteome</keyword>
<evidence type="ECO:0000256" key="11">
    <source>
        <dbReference type="ARBA" id="ARBA00047858"/>
    </source>
</evidence>
<dbReference type="GO" id="GO:0008948">
    <property type="term" value="F:oxaloacetate decarboxylase activity"/>
    <property type="evidence" value="ECO:0007669"/>
    <property type="project" value="UniProtKB-EC"/>
</dbReference>
<dbReference type="SUPFAM" id="SSF56529">
    <property type="entry name" value="FAH"/>
    <property type="match status" value="1"/>
</dbReference>
<dbReference type="GO" id="GO:0046872">
    <property type="term" value="F:metal ion binding"/>
    <property type="evidence" value="ECO:0007669"/>
    <property type="project" value="UniProtKB-KW"/>
</dbReference>
<dbReference type="EMBL" id="LNIX01000048">
    <property type="protein sequence ID" value="OXA38116.1"/>
    <property type="molecule type" value="Genomic_DNA"/>
</dbReference>
<dbReference type="GO" id="GO:0047621">
    <property type="term" value="F:acylpyruvate hydrolase activity"/>
    <property type="evidence" value="ECO:0007669"/>
    <property type="project" value="UniProtKB-EC"/>
</dbReference>
<dbReference type="Pfam" id="PF01557">
    <property type="entry name" value="FAA_hydrolase"/>
    <property type="match status" value="1"/>
</dbReference>
<dbReference type="Proteomes" id="UP000198287">
    <property type="component" value="Unassembled WGS sequence"/>
</dbReference>
<comment type="similarity">
    <text evidence="1">Belongs to the FAH family.</text>
</comment>
<evidence type="ECO:0000256" key="6">
    <source>
        <dbReference type="ARBA" id="ARBA00042340"/>
    </source>
</evidence>
<evidence type="ECO:0000256" key="13">
    <source>
        <dbReference type="ARBA" id="ARBA00047973"/>
    </source>
</evidence>
<dbReference type="AlphaFoldDB" id="A0A226D1E6"/>
<evidence type="ECO:0000256" key="10">
    <source>
        <dbReference type="ARBA" id="ARBA00044980"/>
    </source>
</evidence>
<dbReference type="GO" id="GO:0018773">
    <property type="term" value="F:acetylpyruvate hydrolase activity"/>
    <property type="evidence" value="ECO:0007669"/>
    <property type="project" value="TreeGrafter"/>
</dbReference>
<accession>A0A226D1E6</accession>
<feature type="domain" description="Fumarylacetoacetase-like C-terminal" evidence="15">
    <location>
        <begin position="14"/>
        <end position="219"/>
    </location>
</feature>
<dbReference type="OrthoDB" id="411064at2759"/>
<organism evidence="16 17">
    <name type="scientific">Folsomia candida</name>
    <name type="common">Springtail</name>
    <dbReference type="NCBI Taxonomy" id="158441"/>
    <lineage>
        <taxon>Eukaryota</taxon>
        <taxon>Metazoa</taxon>
        <taxon>Ecdysozoa</taxon>
        <taxon>Arthropoda</taxon>
        <taxon>Hexapoda</taxon>
        <taxon>Collembola</taxon>
        <taxon>Entomobryomorpha</taxon>
        <taxon>Isotomoidea</taxon>
        <taxon>Isotomidae</taxon>
        <taxon>Proisotominae</taxon>
        <taxon>Folsomia</taxon>
    </lineage>
</organism>
<dbReference type="GO" id="GO:0050163">
    <property type="term" value="F:oxaloacetate tautomerase activity"/>
    <property type="evidence" value="ECO:0007669"/>
    <property type="project" value="UniProtKB-EC"/>
</dbReference>
<protein>
    <recommendedName>
        <fullName evidence="10">Oxaloacetate tautomerase FAHD1, mitochondrial</fullName>
        <ecNumber evidence="5">3.7.1.5</ecNumber>
        <ecNumber evidence="2">4.1.1.112</ecNumber>
        <ecNumber evidence="9">5.3.2.2</ecNumber>
    </recommendedName>
    <alternativeName>
        <fullName evidence="7">Acylpyruvase FAHD1</fullName>
    </alternativeName>
    <alternativeName>
        <fullName evidence="6">Fumarylacetoacetate hydrolase domain-containing protein 1</fullName>
    </alternativeName>
    <alternativeName>
        <fullName evidence="4">Oxaloacetate decarboxylase</fullName>
    </alternativeName>
</protein>
<dbReference type="PANTHER" id="PTHR11820">
    <property type="entry name" value="ACYLPYRUVASE"/>
    <property type="match status" value="1"/>
</dbReference>
<keyword evidence="3" id="KW-0479">Metal-binding</keyword>